<feature type="region of interest" description="Disordered" evidence="1">
    <location>
        <begin position="16"/>
        <end position="131"/>
    </location>
</feature>
<feature type="compositionally biased region" description="Basic and acidic residues" evidence="1">
    <location>
        <begin position="99"/>
        <end position="108"/>
    </location>
</feature>
<proteinExistence type="predicted"/>
<protein>
    <submittedName>
        <fullName evidence="2">Uncharacterized protein</fullName>
    </submittedName>
</protein>
<gene>
    <name evidence="2" type="ORF">ACH5RR_003079</name>
</gene>
<dbReference type="AlphaFoldDB" id="A0ABD3AU65"/>
<sequence>MQLRLLRVGGRKIVIEWKESSQPITGRLNEKASVSTTSTPAAAAAPPPPPPPPPSFSPPYYSQNPSRISTARLNQLSHNPSTLLRWHPSSHSSALEGPRFSEPHEVKSRGGLTAPPPPPPTIVVKPSRCNM</sequence>
<comment type="caution">
    <text evidence="2">The sequence shown here is derived from an EMBL/GenBank/DDBJ whole genome shotgun (WGS) entry which is preliminary data.</text>
</comment>
<accession>A0ABD3AU65</accession>
<organism evidence="2 3">
    <name type="scientific">Cinchona calisaya</name>
    <dbReference type="NCBI Taxonomy" id="153742"/>
    <lineage>
        <taxon>Eukaryota</taxon>
        <taxon>Viridiplantae</taxon>
        <taxon>Streptophyta</taxon>
        <taxon>Embryophyta</taxon>
        <taxon>Tracheophyta</taxon>
        <taxon>Spermatophyta</taxon>
        <taxon>Magnoliopsida</taxon>
        <taxon>eudicotyledons</taxon>
        <taxon>Gunneridae</taxon>
        <taxon>Pentapetalae</taxon>
        <taxon>asterids</taxon>
        <taxon>lamiids</taxon>
        <taxon>Gentianales</taxon>
        <taxon>Rubiaceae</taxon>
        <taxon>Cinchonoideae</taxon>
        <taxon>Cinchoneae</taxon>
        <taxon>Cinchona</taxon>
    </lineage>
</organism>
<evidence type="ECO:0000256" key="1">
    <source>
        <dbReference type="SAM" id="MobiDB-lite"/>
    </source>
</evidence>
<feature type="compositionally biased region" description="Pro residues" evidence="1">
    <location>
        <begin position="45"/>
        <end position="57"/>
    </location>
</feature>
<reference evidence="2 3" key="1">
    <citation type="submission" date="2024-11" db="EMBL/GenBank/DDBJ databases">
        <title>A near-complete genome assembly of Cinchona calisaya.</title>
        <authorList>
            <person name="Lian D.C."/>
            <person name="Zhao X.W."/>
            <person name="Wei L."/>
        </authorList>
    </citation>
    <scope>NUCLEOTIDE SEQUENCE [LARGE SCALE GENOMIC DNA]</scope>
    <source>
        <tissue evidence="2">Nenye</tissue>
    </source>
</reference>
<feature type="compositionally biased region" description="Low complexity" evidence="1">
    <location>
        <begin position="32"/>
        <end position="44"/>
    </location>
</feature>
<feature type="compositionally biased region" description="Polar residues" evidence="1">
    <location>
        <begin position="60"/>
        <end position="82"/>
    </location>
</feature>
<evidence type="ECO:0000313" key="2">
    <source>
        <dbReference type="EMBL" id="KAL3534618.1"/>
    </source>
</evidence>
<name>A0ABD3AU65_9GENT</name>
<keyword evidence="3" id="KW-1185">Reference proteome</keyword>
<dbReference type="Proteomes" id="UP001630127">
    <property type="component" value="Unassembled WGS sequence"/>
</dbReference>
<evidence type="ECO:0000313" key="3">
    <source>
        <dbReference type="Proteomes" id="UP001630127"/>
    </source>
</evidence>
<dbReference type="EMBL" id="JBJUIK010000002">
    <property type="protein sequence ID" value="KAL3534618.1"/>
    <property type="molecule type" value="Genomic_DNA"/>
</dbReference>